<dbReference type="Gene3D" id="3.90.1010.10">
    <property type="match status" value="1"/>
</dbReference>
<keyword evidence="3" id="KW-1185">Reference proteome</keyword>
<dbReference type="SUPFAM" id="SSF82649">
    <property type="entry name" value="SufE/NifU"/>
    <property type="match status" value="1"/>
</dbReference>
<feature type="domain" description="NIF system FeS cluster assembly NifU N-terminal" evidence="1">
    <location>
        <begin position="4"/>
        <end position="63"/>
    </location>
</feature>
<dbReference type="Proteomes" id="UP000556329">
    <property type="component" value="Unassembled WGS sequence"/>
</dbReference>
<dbReference type="InterPro" id="IPR002871">
    <property type="entry name" value="NIF_FeS_clus_asmbl_NifU_N"/>
</dbReference>
<gene>
    <name evidence="2" type="ORF">HNQ71_006622</name>
</gene>
<proteinExistence type="predicted"/>
<organism evidence="2 3">
    <name type="scientific">Mesorhizobium sangaii</name>
    <dbReference type="NCBI Taxonomy" id="505389"/>
    <lineage>
        <taxon>Bacteria</taxon>
        <taxon>Pseudomonadati</taxon>
        <taxon>Pseudomonadota</taxon>
        <taxon>Alphaproteobacteria</taxon>
        <taxon>Hyphomicrobiales</taxon>
        <taxon>Phyllobacteriaceae</taxon>
        <taxon>Mesorhizobium</taxon>
    </lineage>
</organism>
<dbReference type="GO" id="GO:0016226">
    <property type="term" value="P:iron-sulfur cluster assembly"/>
    <property type="evidence" value="ECO:0007669"/>
    <property type="project" value="InterPro"/>
</dbReference>
<comment type="caution">
    <text evidence="2">The sequence shown here is derived from an EMBL/GenBank/DDBJ whole genome shotgun (WGS) entry which is preliminary data.</text>
</comment>
<dbReference type="GO" id="GO:0005506">
    <property type="term" value="F:iron ion binding"/>
    <property type="evidence" value="ECO:0007669"/>
    <property type="project" value="InterPro"/>
</dbReference>
<dbReference type="Pfam" id="PF01592">
    <property type="entry name" value="NifU_N"/>
    <property type="match status" value="1"/>
</dbReference>
<evidence type="ECO:0000313" key="2">
    <source>
        <dbReference type="EMBL" id="MBB6413913.1"/>
    </source>
</evidence>
<sequence length="125" mass="13585">MLDYSDKVKEYSFRPKNAAVLETANAVRAVGAIACGNALKMIGTDPVTGTFKAVQFQAFGRSDTPANLTDRRRWRGHCESRRRQGLRQTVGVCQSACVTSGGMRQRLNATGLAPRIVLVNSGFHA</sequence>
<accession>A0A841PJU9</accession>
<reference evidence="2 3" key="1">
    <citation type="submission" date="2020-08" db="EMBL/GenBank/DDBJ databases">
        <title>Genomic Encyclopedia of Type Strains, Phase IV (KMG-IV): sequencing the most valuable type-strain genomes for metagenomic binning, comparative biology and taxonomic classification.</title>
        <authorList>
            <person name="Goeker M."/>
        </authorList>
    </citation>
    <scope>NUCLEOTIDE SEQUENCE [LARGE SCALE GENOMIC DNA]</scope>
    <source>
        <strain evidence="2 3">DSM 100039</strain>
    </source>
</reference>
<evidence type="ECO:0000259" key="1">
    <source>
        <dbReference type="Pfam" id="PF01592"/>
    </source>
</evidence>
<evidence type="ECO:0000313" key="3">
    <source>
        <dbReference type="Proteomes" id="UP000556329"/>
    </source>
</evidence>
<dbReference type="GO" id="GO:0051536">
    <property type="term" value="F:iron-sulfur cluster binding"/>
    <property type="evidence" value="ECO:0007669"/>
    <property type="project" value="InterPro"/>
</dbReference>
<protein>
    <recommendedName>
        <fullName evidence="1">NIF system FeS cluster assembly NifU N-terminal domain-containing protein</fullName>
    </recommendedName>
</protein>
<name>A0A841PJU9_9HYPH</name>
<dbReference type="AlphaFoldDB" id="A0A841PJU9"/>
<dbReference type="EMBL" id="JACHEF010000011">
    <property type="protein sequence ID" value="MBB6413913.1"/>
    <property type="molecule type" value="Genomic_DNA"/>
</dbReference>
<dbReference type="RefSeq" id="WP_184878107.1">
    <property type="nucleotide sequence ID" value="NZ_JACHEF010000011.1"/>
</dbReference>